<sequence>MLIGIEVFYELLCIGQVKLGIDMPLLQKTVLGWVVSGPLSLYPSNNRCTSICNLSVNNDNIQRQLASFWEIEEIPTERPKSVEENSCETHFVNTTRRDTDGRFIVSIPFKDSVSKLGDSKFISEKRFHKLEKRLVTDLNFRESYNDFMKEYEVLNHMARVDAMI</sequence>
<name>A0A9P0QFW2_ACAOB</name>
<gene>
    <name evidence="1" type="ORF">ACAOBT_LOCUS37091</name>
</gene>
<dbReference type="EMBL" id="CAKOFQ010010192">
    <property type="protein sequence ID" value="CAH2019370.1"/>
    <property type="molecule type" value="Genomic_DNA"/>
</dbReference>
<dbReference type="PANTHER" id="PTHR47331">
    <property type="entry name" value="PHD-TYPE DOMAIN-CONTAINING PROTEIN"/>
    <property type="match status" value="1"/>
</dbReference>
<evidence type="ECO:0000313" key="2">
    <source>
        <dbReference type="Proteomes" id="UP001152888"/>
    </source>
</evidence>
<proteinExistence type="predicted"/>
<evidence type="ECO:0008006" key="3">
    <source>
        <dbReference type="Google" id="ProtNLM"/>
    </source>
</evidence>
<dbReference type="PANTHER" id="PTHR47331:SF1">
    <property type="entry name" value="GAG-LIKE PROTEIN"/>
    <property type="match status" value="1"/>
</dbReference>
<reference evidence="1" key="1">
    <citation type="submission" date="2022-03" db="EMBL/GenBank/DDBJ databases">
        <authorList>
            <person name="Sayadi A."/>
        </authorList>
    </citation>
    <scope>NUCLEOTIDE SEQUENCE</scope>
</reference>
<dbReference type="Proteomes" id="UP001152888">
    <property type="component" value="Unassembled WGS sequence"/>
</dbReference>
<evidence type="ECO:0000313" key="1">
    <source>
        <dbReference type="EMBL" id="CAH2019370.1"/>
    </source>
</evidence>
<keyword evidence="2" id="KW-1185">Reference proteome</keyword>
<dbReference type="AlphaFoldDB" id="A0A9P0QFW2"/>
<organism evidence="1 2">
    <name type="scientific">Acanthoscelides obtectus</name>
    <name type="common">Bean weevil</name>
    <name type="synonym">Bruchus obtectus</name>
    <dbReference type="NCBI Taxonomy" id="200917"/>
    <lineage>
        <taxon>Eukaryota</taxon>
        <taxon>Metazoa</taxon>
        <taxon>Ecdysozoa</taxon>
        <taxon>Arthropoda</taxon>
        <taxon>Hexapoda</taxon>
        <taxon>Insecta</taxon>
        <taxon>Pterygota</taxon>
        <taxon>Neoptera</taxon>
        <taxon>Endopterygota</taxon>
        <taxon>Coleoptera</taxon>
        <taxon>Polyphaga</taxon>
        <taxon>Cucujiformia</taxon>
        <taxon>Chrysomeloidea</taxon>
        <taxon>Chrysomelidae</taxon>
        <taxon>Bruchinae</taxon>
        <taxon>Bruchini</taxon>
        <taxon>Acanthoscelides</taxon>
    </lineage>
</organism>
<comment type="caution">
    <text evidence="1">The sequence shown here is derived from an EMBL/GenBank/DDBJ whole genome shotgun (WGS) entry which is preliminary data.</text>
</comment>
<accession>A0A9P0QFW2</accession>
<protein>
    <recommendedName>
        <fullName evidence="3">Peptidase aspartic putative domain-containing protein</fullName>
    </recommendedName>
</protein>
<dbReference type="OrthoDB" id="8034802at2759"/>